<dbReference type="AlphaFoldDB" id="A0A1E4S7K2"/>
<dbReference type="SUPFAM" id="SSF57997">
    <property type="entry name" value="Tropomyosin"/>
    <property type="match status" value="1"/>
</dbReference>
<dbReference type="CDD" id="cd22887">
    <property type="entry name" value="Atg16_CCD"/>
    <property type="match status" value="1"/>
</dbReference>
<dbReference type="Proteomes" id="UP000094389">
    <property type="component" value="Unassembled WGS sequence"/>
</dbReference>
<dbReference type="OrthoDB" id="8949486at2759"/>
<sequence>MDWRSELIRSLEDRDRREKVDGEFYAAFDVVLQRLNKSEMTVRTLTVTDAHREHQRLLDENGAYEQDLAEQKSKVQALEDNVSMLQRRVRNLANEKEKLNAVVTKLTDKLNSQTEEYHHKNKSIEVLNDEFLSMQIQNNLLHDRLATLEKENDQLVQRWLAKAQEDADRINAMLEG</sequence>
<evidence type="ECO:0000313" key="5">
    <source>
        <dbReference type="EMBL" id="ODV75507.1"/>
    </source>
</evidence>
<gene>
    <name evidence="5" type="ORF">CYBJADRAFT_48653</name>
</gene>
<dbReference type="Gene3D" id="1.20.5.170">
    <property type="match status" value="1"/>
</dbReference>
<dbReference type="EMBL" id="KV453926">
    <property type="protein sequence ID" value="ODV75507.1"/>
    <property type="molecule type" value="Genomic_DNA"/>
</dbReference>
<dbReference type="GO" id="GO:0006914">
    <property type="term" value="P:autophagy"/>
    <property type="evidence" value="ECO:0007669"/>
    <property type="project" value="UniProtKB-KW"/>
</dbReference>
<dbReference type="STRING" id="983966.A0A1E4S7K2"/>
<evidence type="ECO:0000256" key="3">
    <source>
        <dbReference type="SAM" id="Coils"/>
    </source>
</evidence>
<accession>A0A1E4S7K2</accession>
<dbReference type="RefSeq" id="XP_020072546.1">
    <property type="nucleotide sequence ID" value="XM_020217729.1"/>
</dbReference>
<evidence type="ECO:0000313" key="6">
    <source>
        <dbReference type="Proteomes" id="UP000094389"/>
    </source>
</evidence>
<name>A0A1E4S7K2_CYBJN</name>
<keyword evidence="2" id="KW-0072">Autophagy</keyword>
<dbReference type="OMA" id="NHEIDAR"/>
<feature type="coiled-coil region" evidence="3">
    <location>
        <begin position="54"/>
        <end position="158"/>
    </location>
</feature>
<keyword evidence="3" id="KW-0175">Coiled coil</keyword>
<comment type="similarity">
    <text evidence="1">Belongs to the ATG16 family.</text>
</comment>
<organism evidence="5 6">
    <name type="scientific">Cyberlindnera jadinii (strain ATCC 18201 / CBS 1600 / BCRC 20928 / JCM 3617 / NBRC 0987 / NRRL Y-1542)</name>
    <name type="common">Torula yeast</name>
    <name type="synonym">Candida utilis</name>
    <dbReference type="NCBI Taxonomy" id="983966"/>
    <lineage>
        <taxon>Eukaryota</taxon>
        <taxon>Fungi</taxon>
        <taxon>Dikarya</taxon>
        <taxon>Ascomycota</taxon>
        <taxon>Saccharomycotina</taxon>
        <taxon>Saccharomycetes</taxon>
        <taxon>Phaffomycetales</taxon>
        <taxon>Phaffomycetaceae</taxon>
        <taxon>Cyberlindnera</taxon>
    </lineage>
</organism>
<reference evidence="5 6" key="1">
    <citation type="journal article" date="2016" name="Proc. Natl. Acad. Sci. U.S.A.">
        <title>Comparative genomics of biotechnologically important yeasts.</title>
        <authorList>
            <person name="Riley R."/>
            <person name="Haridas S."/>
            <person name="Wolfe K.H."/>
            <person name="Lopes M.R."/>
            <person name="Hittinger C.T."/>
            <person name="Goeker M."/>
            <person name="Salamov A.A."/>
            <person name="Wisecaver J.H."/>
            <person name="Long T.M."/>
            <person name="Calvey C.H."/>
            <person name="Aerts A.L."/>
            <person name="Barry K.W."/>
            <person name="Choi C."/>
            <person name="Clum A."/>
            <person name="Coughlan A.Y."/>
            <person name="Deshpande S."/>
            <person name="Douglass A.P."/>
            <person name="Hanson S.J."/>
            <person name="Klenk H.-P."/>
            <person name="LaButti K.M."/>
            <person name="Lapidus A."/>
            <person name="Lindquist E.A."/>
            <person name="Lipzen A.M."/>
            <person name="Meier-Kolthoff J.P."/>
            <person name="Ohm R.A."/>
            <person name="Otillar R.P."/>
            <person name="Pangilinan J.L."/>
            <person name="Peng Y."/>
            <person name="Rokas A."/>
            <person name="Rosa C.A."/>
            <person name="Scheuner C."/>
            <person name="Sibirny A.A."/>
            <person name="Slot J.C."/>
            <person name="Stielow J.B."/>
            <person name="Sun H."/>
            <person name="Kurtzman C.P."/>
            <person name="Blackwell M."/>
            <person name="Grigoriev I.V."/>
            <person name="Jeffries T.W."/>
        </authorList>
    </citation>
    <scope>NUCLEOTIDE SEQUENCE [LARGE SCALE GENOMIC DNA]</scope>
    <source>
        <strain evidence="6">ATCC 18201 / CBS 1600 / BCRC 20928 / JCM 3617 / NBRC 0987 / NRRL Y-1542</strain>
    </source>
</reference>
<dbReference type="GeneID" id="30992125"/>
<keyword evidence="6" id="KW-1185">Reference proteome</keyword>
<evidence type="ECO:0000256" key="2">
    <source>
        <dbReference type="ARBA" id="ARBA00023006"/>
    </source>
</evidence>
<protein>
    <submittedName>
        <fullName evidence="5">Autophagy protein 16</fullName>
    </submittedName>
</protein>
<feature type="domain" description="Autophagy-related protein 16" evidence="4">
    <location>
        <begin position="69"/>
        <end position="171"/>
    </location>
</feature>
<dbReference type="InterPro" id="IPR013923">
    <property type="entry name" value="Autophagy-rel_prot_16_dom"/>
</dbReference>
<evidence type="ECO:0000259" key="4">
    <source>
        <dbReference type="Pfam" id="PF08614"/>
    </source>
</evidence>
<proteinExistence type="inferred from homology"/>
<evidence type="ECO:0000256" key="1">
    <source>
        <dbReference type="ARBA" id="ARBA00005331"/>
    </source>
</evidence>
<dbReference type="Pfam" id="PF08614">
    <property type="entry name" value="ATG16"/>
    <property type="match status" value="1"/>
</dbReference>